<proteinExistence type="predicted"/>
<dbReference type="EMBL" id="VEVO01000022">
    <property type="protein sequence ID" value="KAF0023798.1"/>
    <property type="molecule type" value="Genomic_DNA"/>
</dbReference>
<dbReference type="Proteomes" id="UP000438429">
    <property type="component" value="Unassembled WGS sequence"/>
</dbReference>
<organism evidence="1 2">
    <name type="scientific">Scophthalmus maximus</name>
    <name type="common">Turbot</name>
    <name type="synonym">Psetta maxima</name>
    <dbReference type="NCBI Taxonomy" id="52904"/>
    <lineage>
        <taxon>Eukaryota</taxon>
        <taxon>Metazoa</taxon>
        <taxon>Chordata</taxon>
        <taxon>Craniata</taxon>
        <taxon>Vertebrata</taxon>
        <taxon>Euteleostomi</taxon>
        <taxon>Actinopterygii</taxon>
        <taxon>Neopterygii</taxon>
        <taxon>Teleostei</taxon>
        <taxon>Neoteleostei</taxon>
        <taxon>Acanthomorphata</taxon>
        <taxon>Carangaria</taxon>
        <taxon>Pleuronectiformes</taxon>
        <taxon>Pleuronectoidei</taxon>
        <taxon>Scophthalmidae</taxon>
        <taxon>Scophthalmus</taxon>
    </lineage>
</organism>
<gene>
    <name evidence="1" type="ORF">F2P81_024428</name>
</gene>
<reference evidence="1 2" key="1">
    <citation type="submission" date="2019-06" db="EMBL/GenBank/DDBJ databases">
        <title>Draft genomes of female and male turbot (Scophthalmus maximus).</title>
        <authorList>
            <person name="Xu H."/>
            <person name="Xu X.-W."/>
            <person name="Shao C."/>
            <person name="Chen S."/>
        </authorList>
    </citation>
    <scope>NUCLEOTIDE SEQUENCE [LARGE SCALE GENOMIC DNA]</scope>
    <source>
        <strain evidence="1">Ysfricsl-2016a</strain>
        <tissue evidence="1">Blood</tissue>
    </source>
</reference>
<dbReference type="AlphaFoldDB" id="A0A6A4RUU3"/>
<name>A0A6A4RUU3_SCOMX</name>
<sequence>MIVIVYDRWRKFKCETNQRENKAGKGTLNTIISVVHHVPHMQYLLAPTIASKPFAEPSSASHELDQVPKL</sequence>
<evidence type="ECO:0000313" key="1">
    <source>
        <dbReference type="EMBL" id="KAF0023798.1"/>
    </source>
</evidence>
<accession>A0A6A4RUU3</accession>
<protein>
    <submittedName>
        <fullName evidence="1">Uncharacterized protein</fullName>
    </submittedName>
</protein>
<comment type="caution">
    <text evidence="1">The sequence shown here is derived from an EMBL/GenBank/DDBJ whole genome shotgun (WGS) entry which is preliminary data.</text>
</comment>
<evidence type="ECO:0000313" key="2">
    <source>
        <dbReference type="Proteomes" id="UP000438429"/>
    </source>
</evidence>